<evidence type="ECO:0000313" key="1">
    <source>
        <dbReference type="EMBL" id="KAK9009120.1"/>
    </source>
</evidence>
<sequence length="142" mass="15852">MVNLGIQSNNELGIQSNNELVWIDYWAQSSGLVDLGSDYGHGPLDLVHRLASLWPGLAHQHVDHVGRVRSLAARVAHRQPFRAENSLETSGDDKNNTIKRSGSLPQRCMLENHHKKNPKKQPLYSVKAFLSSPGRMMAAHIE</sequence>
<organism evidence="1 2">
    <name type="scientific">Hibiscus sabdariffa</name>
    <name type="common">roselle</name>
    <dbReference type="NCBI Taxonomy" id="183260"/>
    <lineage>
        <taxon>Eukaryota</taxon>
        <taxon>Viridiplantae</taxon>
        <taxon>Streptophyta</taxon>
        <taxon>Embryophyta</taxon>
        <taxon>Tracheophyta</taxon>
        <taxon>Spermatophyta</taxon>
        <taxon>Magnoliopsida</taxon>
        <taxon>eudicotyledons</taxon>
        <taxon>Gunneridae</taxon>
        <taxon>Pentapetalae</taxon>
        <taxon>rosids</taxon>
        <taxon>malvids</taxon>
        <taxon>Malvales</taxon>
        <taxon>Malvaceae</taxon>
        <taxon>Malvoideae</taxon>
        <taxon>Hibiscus</taxon>
    </lineage>
</organism>
<dbReference type="Proteomes" id="UP001396334">
    <property type="component" value="Unassembled WGS sequence"/>
</dbReference>
<dbReference type="EMBL" id="JBBPBN010000025">
    <property type="protein sequence ID" value="KAK9009120.1"/>
    <property type="molecule type" value="Genomic_DNA"/>
</dbReference>
<evidence type="ECO:0000313" key="2">
    <source>
        <dbReference type="Proteomes" id="UP001396334"/>
    </source>
</evidence>
<gene>
    <name evidence="1" type="ORF">V6N11_080589</name>
</gene>
<keyword evidence="2" id="KW-1185">Reference proteome</keyword>
<proteinExistence type="predicted"/>
<name>A0ABR2R862_9ROSI</name>
<reference evidence="1 2" key="1">
    <citation type="journal article" date="2024" name="G3 (Bethesda)">
        <title>Genome assembly of Hibiscus sabdariffa L. provides insights into metabolisms of medicinal natural products.</title>
        <authorList>
            <person name="Kim T."/>
        </authorList>
    </citation>
    <scope>NUCLEOTIDE SEQUENCE [LARGE SCALE GENOMIC DNA]</scope>
    <source>
        <strain evidence="1">TK-2024</strain>
        <tissue evidence="1">Old leaves</tissue>
    </source>
</reference>
<protein>
    <submittedName>
        <fullName evidence="1">Uncharacterized protein</fullName>
    </submittedName>
</protein>
<comment type="caution">
    <text evidence="1">The sequence shown here is derived from an EMBL/GenBank/DDBJ whole genome shotgun (WGS) entry which is preliminary data.</text>
</comment>
<accession>A0ABR2R862</accession>